<dbReference type="PRINTS" id="PR01438">
    <property type="entry name" value="UNVRSLSTRESS"/>
</dbReference>
<dbReference type="EMBL" id="WKJH01000002">
    <property type="protein sequence ID" value="MRX63541.1"/>
    <property type="molecule type" value="Genomic_DNA"/>
</dbReference>
<feature type="domain" description="UspA" evidence="2">
    <location>
        <begin position="4"/>
        <end position="146"/>
    </location>
</feature>
<gene>
    <name evidence="3" type="ORF">GJ691_05105</name>
</gene>
<proteinExistence type="inferred from homology"/>
<accession>A0A6I2MI91</accession>
<evidence type="ECO:0000313" key="3">
    <source>
        <dbReference type="EMBL" id="MRX63541.1"/>
    </source>
</evidence>
<dbReference type="AlphaFoldDB" id="A0A6I2MI91"/>
<evidence type="ECO:0000256" key="1">
    <source>
        <dbReference type="ARBA" id="ARBA00008791"/>
    </source>
</evidence>
<sequence>MTLKTILYVTDYSTNSVAALKYAYNMSIHMGTRLVVAHVFDYPTVLGTEGLDEPFPHLEENAHKMHRSKLEAFCEEHLGRGYEKPNVQLEPVESNSVIKGIMAVASEWHAYLIVMGMKGGSAFREILMGSTTKQLIEKAPCPVLSIPAGTSYRLPKTIVYATAYEEEDVYAIRKLAEMAERFKAEIKVVHIAAKAESKGETQMEWFKEMLQEKVTYGDMDFEVLYSENIFESLRIYLGKTNADLVVMLEREKVGFVKKWFGQDLVKKMESYGKVPLLSMRGSNHQLFYFKKAL</sequence>
<comment type="similarity">
    <text evidence="1">Belongs to the universal stress protein A family.</text>
</comment>
<organism evidence="3 4">
    <name type="scientific">Maribacter luteus</name>
    <dbReference type="NCBI Taxonomy" id="2594478"/>
    <lineage>
        <taxon>Bacteria</taxon>
        <taxon>Pseudomonadati</taxon>
        <taxon>Bacteroidota</taxon>
        <taxon>Flavobacteriia</taxon>
        <taxon>Flavobacteriales</taxon>
        <taxon>Flavobacteriaceae</taxon>
        <taxon>Maribacter</taxon>
    </lineage>
</organism>
<dbReference type="Proteomes" id="UP000443153">
    <property type="component" value="Unassembled WGS sequence"/>
</dbReference>
<name>A0A6I2MI91_9FLAO</name>
<dbReference type="InterPro" id="IPR006015">
    <property type="entry name" value="Universal_stress_UspA"/>
</dbReference>
<dbReference type="SUPFAM" id="SSF52402">
    <property type="entry name" value="Adenine nucleotide alpha hydrolases-like"/>
    <property type="match status" value="2"/>
</dbReference>
<dbReference type="InterPro" id="IPR014729">
    <property type="entry name" value="Rossmann-like_a/b/a_fold"/>
</dbReference>
<dbReference type="Gene3D" id="3.40.50.620">
    <property type="entry name" value="HUPs"/>
    <property type="match status" value="2"/>
</dbReference>
<dbReference type="CDD" id="cd00293">
    <property type="entry name" value="USP-like"/>
    <property type="match status" value="1"/>
</dbReference>
<reference evidence="3 4" key="1">
    <citation type="submission" date="2019-11" db="EMBL/GenBank/DDBJ databases">
        <title>Maribacter lutea sp. nov., a marine bacterium isolated from intertidal sand.</title>
        <authorList>
            <person name="Liu A."/>
        </authorList>
    </citation>
    <scope>NUCLEOTIDE SEQUENCE [LARGE SCALE GENOMIC DNA]</scope>
    <source>
        <strain evidence="3 4">RZ05</strain>
    </source>
</reference>
<dbReference type="Pfam" id="PF00582">
    <property type="entry name" value="Usp"/>
    <property type="match status" value="1"/>
</dbReference>
<keyword evidence="4" id="KW-1185">Reference proteome</keyword>
<protein>
    <recommendedName>
        <fullName evidence="2">UspA domain-containing protein</fullName>
    </recommendedName>
</protein>
<dbReference type="PANTHER" id="PTHR46268:SF6">
    <property type="entry name" value="UNIVERSAL STRESS PROTEIN UP12"/>
    <property type="match status" value="1"/>
</dbReference>
<comment type="caution">
    <text evidence="3">The sequence shown here is derived from an EMBL/GenBank/DDBJ whole genome shotgun (WGS) entry which is preliminary data.</text>
</comment>
<dbReference type="PANTHER" id="PTHR46268">
    <property type="entry name" value="STRESS RESPONSE PROTEIN NHAX"/>
    <property type="match status" value="1"/>
</dbReference>
<evidence type="ECO:0000259" key="2">
    <source>
        <dbReference type="Pfam" id="PF00582"/>
    </source>
</evidence>
<dbReference type="InterPro" id="IPR006016">
    <property type="entry name" value="UspA"/>
</dbReference>
<evidence type="ECO:0000313" key="4">
    <source>
        <dbReference type="Proteomes" id="UP000443153"/>
    </source>
</evidence>